<sequence length="227" mass="26537">MDLSKKTILVVDDEQDLLDLIEYNLKKEGYNVIKAENGLEGIKAAREHHPNLVLLDIMMPKMDGIETCEHLRADPELKHIPIIFLTARSDEKTEIEGLDKGADDFITKPISTTKLLSRINAVMRRFEETEEEEQVLDVHDLKIDKERYIVTRGDEEFQLPRKEFELLYYLASRKGKVRDRQTLLNKVWGDNIYVVDRTVDVHVRKIREKLGDHYIETVKGVGYRFKD</sequence>
<dbReference type="InterPro" id="IPR036388">
    <property type="entry name" value="WH-like_DNA-bd_sf"/>
</dbReference>
<dbReference type="GO" id="GO:0000976">
    <property type="term" value="F:transcription cis-regulatory region binding"/>
    <property type="evidence" value="ECO:0007669"/>
    <property type="project" value="TreeGrafter"/>
</dbReference>
<dbReference type="PROSITE" id="PS51755">
    <property type="entry name" value="OMPR_PHOB"/>
    <property type="match status" value="1"/>
</dbReference>
<evidence type="ECO:0000313" key="12">
    <source>
        <dbReference type="EMBL" id="PWN05945.1"/>
    </source>
</evidence>
<feature type="domain" description="OmpR/PhoB-type" evidence="11">
    <location>
        <begin position="133"/>
        <end position="227"/>
    </location>
</feature>
<organism evidence="12 13">
    <name type="scientific">Rhodohalobacter mucosus</name>
    <dbReference type="NCBI Taxonomy" id="2079485"/>
    <lineage>
        <taxon>Bacteria</taxon>
        <taxon>Pseudomonadati</taxon>
        <taxon>Balneolota</taxon>
        <taxon>Balneolia</taxon>
        <taxon>Balneolales</taxon>
        <taxon>Balneolaceae</taxon>
        <taxon>Rhodohalobacter</taxon>
    </lineage>
</organism>
<keyword evidence="6" id="KW-0804">Transcription</keyword>
<protein>
    <recommendedName>
        <fullName evidence="1">Phosphate regulon transcriptional regulatory protein PhoB</fullName>
    </recommendedName>
</protein>
<dbReference type="Proteomes" id="UP000245533">
    <property type="component" value="Unassembled WGS sequence"/>
</dbReference>
<gene>
    <name evidence="12" type="ORF">DDZ15_12235</name>
</gene>
<evidence type="ECO:0000256" key="1">
    <source>
        <dbReference type="ARBA" id="ARBA00013332"/>
    </source>
</evidence>
<dbReference type="CDD" id="cd00383">
    <property type="entry name" value="trans_reg_C"/>
    <property type="match status" value="1"/>
</dbReference>
<dbReference type="Gene3D" id="3.40.50.2300">
    <property type="match status" value="1"/>
</dbReference>
<dbReference type="SUPFAM" id="SSF46894">
    <property type="entry name" value="C-terminal effector domain of the bipartite response regulators"/>
    <property type="match status" value="1"/>
</dbReference>
<evidence type="ECO:0000256" key="6">
    <source>
        <dbReference type="ARBA" id="ARBA00023163"/>
    </source>
</evidence>
<dbReference type="InterPro" id="IPR001867">
    <property type="entry name" value="OmpR/PhoB-type_DNA-bd"/>
</dbReference>
<reference evidence="12 13" key="1">
    <citation type="submission" date="2018-05" db="EMBL/GenBank/DDBJ databases">
        <title>Rhodohalobacter halophilus gen. nov., sp. nov., a moderately halophilic member of the family Balneolaceae.</title>
        <authorList>
            <person name="Liu Z.-W."/>
        </authorList>
    </citation>
    <scope>NUCLEOTIDE SEQUENCE [LARGE SCALE GENOMIC DNA]</scope>
    <source>
        <strain evidence="12 13">8A47</strain>
    </source>
</reference>
<dbReference type="Gene3D" id="1.10.10.10">
    <property type="entry name" value="Winged helix-like DNA-binding domain superfamily/Winged helix DNA-binding domain"/>
    <property type="match status" value="1"/>
</dbReference>
<dbReference type="FunFam" id="1.10.10.10:FF:000018">
    <property type="entry name" value="DNA-binding response regulator ResD"/>
    <property type="match status" value="1"/>
</dbReference>
<dbReference type="GO" id="GO:0032993">
    <property type="term" value="C:protein-DNA complex"/>
    <property type="evidence" value="ECO:0007669"/>
    <property type="project" value="TreeGrafter"/>
</dbReference>
<dbReference type="CDD" id="cd17574">
    <property type="entry name" value="REC_OmpR"/>
    <property type="match status" value="1"/>
</dbReference>
<dbReference type="InterPro" id="IPR039420">
    <property type="entry name" value="WalR-like"/>
</dbReference>
<dbReference type="SUPFAM" id="SSF52172">
    <property type="entry name" value="CheY-like"/>
    <property type="match status" value="1"/>
</dbReference>
<evidence type="ECO:0000259" key="10">
    <source>
        <dbReference type="PROSITE" id="PS50110"/>
    </source>
</evidence>
<evidence type="ECO:0000256" key="2">
    <source>
        <dbReference type="ARBA" id="ARBA00022553"/>
    </source>
</evidence>
<keyword evidence="13" id="KW-1185">Reference proteome</keyword>
<dbReference type="SMART" id="SM00862">
    <property type="entry name" value="Trans_reg_C"/>
    <property type="match status" value="1"/>
</dbReference>
<keyword evidence="5 9" id="KW-0238">DNA-binding</keyword>
<dbReference type="InterPro" id="IPR011006">
    <property type="entry name" value="CheY-like_superfamily"/>
</dbReference>
<evidence type="ECO:0000256" key="5">
    <source>
        <dbReference type="ARBA" id="ARBA00023125"/>
    </source>
</evidence>
<dbReference type="GO" id="GO:0006355">
    <property type="term" value="P:regulation of DNA-templated transcription"/>
    <property type="evidence" value="ECO:0007669"/>
    <property type="project" value="InterPro"/>
</dbReference>
<evidence type="ECO:0000256" key="4">
    <source>
        <dbReference type="ARBA" id="ARBA00023015"/>
    </source>
</evidence>
<dbReference type="PANTHER" id="PTHR48111">
    <property type="entry name" value="REGULATOR OF RPOS"/>
    <property type="match status" value="1"/>
</dbReference>
<comment type="caution">
    <text evidence="12">The sequence shown here is derived from an EMBL/GenBank/DDBJ whole genome shotgun (WGS) entry which is preliminary data.</text>
</comment>
<dbReference type="InterPro" id="IPR001789">
    <property type="entry name" value="Sig_transdc_resp-reg_receiver"/>
</dbReference>
<dbReference type="InterPro" id="IPR016032">
    <property type="entry name" value="Sig_transdc_resp-reg_C-effctor"/>
</dbReference>
<feature type="DNA-binding region" description="OmpR/PhoB-type" evidence="9">
    <location>
        <begin position="133"/>
        <end position="227"/>
    </location>
</feature>
<dbReference type="AlphaFoldDB" id="A0A316TSK1"/>
<feature type="domain" description="Response regulatory" evidence="10">
    <location>
        <begin position="7"/>
        <end position="123"/>
    </location>
</feature>
<accession>A0A316TSK1</accession>
<keyword evidence="2 8" id="KW-0597">Phosphoprotein</keyword>
<evidence type="ECO:0000256" key="8">
    <source>
        <dbReference type="PROSITE-ProRule" id="PRU00169"/>
    </source>
</evidence>
<evidence type="ECO:0000313" key="13">
    <source>
        <dbReference type="Proteomes" id="UP000245533"/>
    </source>
</evidence>
<comment type="function">
    <text evidence="7">This protein is a positive regulator for the phosphate regulon. Transcription of this operon is positively regulated by PhoB and PhoR when phosphate is limited.</text>
</comment>
<name>A0A316TSK1_9BACT</name>
<dbReference type="EMBL" id="QGGB01000008">
    <property type="protein sequence ID" value="PWN05945.1"/>
    <property type="molecule type" value="Genomic_DNA"/>
</dbReference>
<dbReference type="SMART" id="SM00448">
    <property type="entry name" value="REC"/>
    <property type="match status" value="1"/>
</dbReference>
<dbReference type="Pfam" id="PF00072">
    <property type="entry name" value="Response_reg"/>
    <property type="match status" value="1"/>
</dbReference>
<evidence type="ECO:0000259" key="11">
    <source>
        <dbReference type="PROSITE" id="PS51755"/>
    </source>
</evidence>
<evidence type="ECO:0000256" key="3">
    <source>
        <dbReference type="ARBA" id="ARBA00023012"/>
    </source>
</evidence>
<proteinExistence type="predicted"/>
<keyword evidence="3" id="KW-0902">Two-component regulatory system</keyword>
<keyword evidence="4" id="KW-0805">Transcription regulation</keyword>
<dbReference type="PANTHER" id="PTHR48111:SF40">
    <property type="entry name" value="PHOSPHATE REGULON TRANSCRIPTIONAL REGULATORY PROTEIN PHOB"/>
    <property type="match status" value="1"/>
</dbReference>
<feature type="modified residue" description="4-aspartylphosphate" evidence="8">
    <location>
        <position position="56"/>
    </location>
</feature>
<evidence type="ECO:0000256" key="7">
    <source>
        <dbReference type="ARBA" id="ARBA00024735"/>
    </source>
</evidence>
<dbReference type="GO" id="GO:0000156">
    <property type="term" value="F:phosphorelay response regulator activity"/>
    <property type="evidence" value="ECO:0007669"/>
    <property type="project" value="TreeGrafter"/>
</dbReference>
<evidence type="ECO:0000256" key="9">
    <source>
        <dbReference type="PROSITE-ProRule" id="PRU01091"/>
    </source>
</evidence>
<dbReference type="FunFam" id="3.40.50.2300:FF:000001">
    <property type="entry name" value="DNA-binding response regulator PhoB"/>
    <property type="match status" value="1"/>
</dbReference>
<dbReference type="GO" id="GO:0005829">
    <property type="term" value="C:cytosol"/>
    <property type="evidence" value="ECO:0007669"/>
    <property type="project" value="TreeGrafter"/>
</dbReference>
<dbReference type="OrthoDB" id="9790442at2"/>
<dbReference type="Pfam" id="PF00486">
    <property type="entry name" value="Trans_reg_C"/>
    <property type="match status" value="1"/>
</dbReference>
<dbReference type="PROSITE" id="PS50110">
    <property type="entry name" value="RESPONSE_REGULATORY"/>
    <property type="match status" value="1"/>
</dbReference>